<feature type="transmembrane region" description="Helical" evidence="6">
    <location>
        <begin position="153"/>
        <end position="174"/>
    </location>
</feature>
<keyword evidence="8" id="KW-0456">Lyase</keyword>
<dbReference type="SUPFAM" id="SSF103473">
    <property type="entry name" value="MFS general substrate transporter"/>
    <property type="match status" value="1"/>
</dbReference>
<comment type="caution">
    <text evidence="8">The sequence shown here is derived from an EMBL/GenBank/DDBJ whole genome shotgun (WGS) entry which is preliminary data.</text>
</comment>
<feature type="transmembrane region" description="Helical" evidence="6">
    <location>
        <begin position="88"/>
        <end position="108"/>
    </location>
</feature>
<keyword evidence="9" id="KW-1185">Reference proteome</keyword>
<dbReference type="Gene3D" id="1.20.1250.20">
    <property type="entry name" value="MFS general substrate transporter like domains"/>
    <property type="match status" value="1"/>
</dbReference>
<dbReference type="AlphaFoldDB" id="A0A840VZD3"/>
<feature type="transmembrane region" description="Helical" evidence="6">
    <location>
        <begin position="229"/>
        <end position="250"/>
    </location>
</feature>
<evidence type="ECO:0000256" key="3">
    <source>
        <dbReference type="ARBA" id="ARBA00022692"/>
    </source>
</evidence>
<dbReference type="GO" id="GO:0016829">
    <property type="term" value="F:lyase activity"/>
    <property type="evidence" value="ECO:0007669"/>
    <property type="project" value="UniProtKB-KW"/>
</dbReference>
<name>A0A840VZD3_9ACTN</name>
<evidence type="ECO:0000256" key="6">
    <source>
        <dbReference type="SAM" id="Phobius"/>
    </source>
</evidence>
<evidence type="ECO:0000313" key="9">
    <source>
        <dbReference type="Proteomes" id="UP000586947"/>
    </source>
</evidence>
<dbReference type="InterPro" id="IPR004360">
    <property type="entry name" value="Glyas_Fos-R_dOase_dom"/>
</dbReference>
<keyword evidence="2" id="KW-1003">Cell membrane</keyword>
<dbReference type="InterPro" id="IPR011701">
    <property type="entry name" value="MFS"/>
</dbReference>
<feature type="transmembrane region" description="Helical" evidence="6">
    <location>
        <begin position="262"/>
        <end position="283"/>
    </location>
</feature>
<dbReference type="Gene3D" id="3.10.180.10">
    <property type="entry name" value="2,3-Dihydroxybiphenyl 1,2-Dioxygenase, domain 1"/>
    <property type="match status" value="1"/>
</dbReference>
<dbReference type="CDD" id="cd06173">
    <property type="entry name" value="MFS_MefA_like"/>
    <property type="match status" value="1"/>
</dbReference>
<protein>
    <submittedName>
        <fullName evidence="8">Putative enzyme related to lactoylglutathione lyase/putative MFS family arabinose efflux permease</fullName>
    </submittedName>
</protein>
<dbReference type="PANTHER" id="PTHR23513">
    <property type="entry name" value="INTEGRAL MEMBRANE EFFLUX PROTEIN-RELATED"/>
    <property type="match status" value="1"/>
</dbReference>
<keyword evidence="3 6" id="KW-0812">Transmembrane</keyword>
<reference evidence="8 9" key="1">
    <citation type="submission" date="2020-08" db="EMBL/GenBank/DDBJ databases">
        <title>Sequencing the genomes of 1000 actinobacteria strains.</title>
        <authorList>
            <person name="Klenk H.-P."/>
        </authorList>
    </citation>
    <scope>NUCLEOTIDE SEQUENCE [LARGE SCALE GENOMIC DNA]</scope>
    <source>
        <strain evidence="8 9">DSM 103125</strain>
    </source>
</reference>
<evidence type="ECO:0000256" key="4">
    <source>
        <dbReference type="ARBA" id="ARBA00022989"/>
    </source>
</evidence>
<accession>A0A840VZD3</accession>
<dbReference type="InterPro" id="IPR036259">
    <property type="entry name" value="MFS_trans_sf"/>
</dbReference>
<feature type="transmembrane region" description="Helical" evidence="6">
    <location>
        <begin position="180"/>
        <end position="200"/>
    </location>
</feature>
<gene>
    <name evidence="8" type="ORF">HNR20_001954</name>
</gene>
<dbReference type="InterPro" id="IPR037523">
    <property type="entry name" value="VOC_core"/>
</dbReference>
<dbReference type="Pfam" id="PF00903">
    <property type="entry name" value="Glyoxalase"/>
    <property type="match status" value="1"/>
</dbReference>
<feature type="domain" description="VOC" evidence="7">
    <location>
        <begin position="424"/>
        <end position="536"/>
    </location>
</feature>
<dbReference type="GO" id="GO:0005886">
    <property type="term" value="C:plasma membrane"/>
    <property type="evidence" value="ECO:0007669"/>
    <property type="project" value="UniProtKB-SubCell"/>
</dbReference>
<dbReference type="SUPFAM" id="SSF54593">
    <property type="entry name" value="Glyoxalase/Bleomycin resistance protein/Dihydroxybiphenyl dioxygenase"/>
    <property type="match status" value="1"/>
</dbReference>
<dbReference type="InterPro" id="IPR029068">
    <property type="entry name" value="Glyas_Bleomycin-R_OHBP_Dase"/>
</dbReference>
<dbReference type="Proteomes" id="UP000586947">
    <property type="component" value="Unassembled WGS sequence"/>
</dbReference>
<feature type="transmembrane region" description="Helical" evidence="6">
    <location>
        <begin position="57"/>
        <end position="76"/>
    </location>
</feature>
<feature type="transmembrane region" description="Helical" evidence="6">
    <location>
        <begin position="295"/>
        <end position="315"/>
    </location>
</feature>
<feature type="transmembrane region" description="Helical" evidence="6">
    <location>
        <begin position="383"/>
        <end position="404"/>
    </location>
</feature>
<sequence>MPSRFPRSSPYWPVVSHPQLRRVLPGLAVSALGDGMAVVAVTWLAIQLAPSGQRGTWIALAMAAYTLPSAAGTVIFGRLLRGRSGAQLAGWDAILRASALAAIPLAHLTGVLTVWLYVVLLAASALLHSWGTAGRFTLIAELLPPQHHLPANALLTTVAAFATIVGPPLAGIMIGWVSPVWVIAVDAVTFAALALTYRFALPVSGGVHRSERGASRTAGFAVIRHDHTLLGLLVLSLGFFFLFGPVYVAMPIHITDDLHASATLLGIYHTAFGVGGLVGGVIAGHLRNWPMRATTIGIVIGFGAAMLPLGLGAPVSLSLPAFALAGVIWAPYRSTSMALFQRSTSTAQLPAVLAANGAILVLAVPLGTMLGGPLVGAIGARPTMLLCAVAIVTLGVIAGGFAISSYPGRTMPRMSEPSPHRHHAIDYVELTVTDLVEAKRFYADAFGWQFNDYGPGYAGIRSPHGDAAPEVGGLRLDQDVRAGGPLILLYSSDLDGSVQAVKDAGGQVVKGPYEFPGGRRFHFTDTSGNELGVWAEQ</sequence>
<dbReference type="PROSITE" id="PS51819">
    <property type="entry name" value="VOC"/>
    <property type="match status" value="1"/>
</dbReference>
<evidence type="ECO:0000259" key="7">
    <source>
        <dbReference type="PROSITE" id="PS51819"/>
    </source>
</evidence>
<feature type="transmembrane region" description="Helical" evidence="6">
    <location>
        <begin position="23"/>
        <end position="45"/>
    </location>
</feature>
<dbReference type="EMBL" id="JACHDP010000001">
    <property type="protein sequence ID" value="MBB5477449.1"/>
    <property type="molecule type" value="Genomic_DNA"/>
</dbReference>
<proteinExistence type="predicted"/>
<organism evidence="8 9">
    <name type="scientific">Micromonospora parathelypteridis</name>
    <dbReference type="NCBI Taxonomy" id="1839617"/>
    <lineage>
        <taxon>Bacteria</taxon>
        <taxon>Bacillati</taxon>
        <taxon>Actinomycetota</taxon>
        <taxon>Actinomycetes</taxon>
        <taxon>Micromonosporales</taxon>
        <taxon>Micromonosporaceae</taxon>
        <taxon>Micromonospora</taxon>
    </lineage>
</organism>
<keyword evidence="4 6" id="KW-1133">Transmembrane helix</keyword>
<dbReference type="GO" id="GO:0022857">
    <property type="term" value="F:transmembrane transporter activity"/>
    <property type="evidence" value="ECO:0007669"/>
    <property type="project" value="InterPro"/>
</dbReference>
<dbReference type="PANTHER" id="PTHR23513:SF6">
    <property type="entry name" value="MAJOR FACILITATOR SUPERFAMILY ASSOCIATED DOMAIN-CONTAINING PROTEIN"/>
    <property type="match status" value="1"/>
</dbReference>
<feature type="transmembrane region" description="Helical" evidence="6">
    <location>
        <begin position="352"/>
        <end position="371"/>
    </location>
</feature>
<evidence type="ECO:0000256" key="2">
    <source>
        <dbReference type="ARBA" id="ARBA00022475"/>
    </source>
</evidence>
<comment type="subcellular location">
    <subcellularLocation>
        <location evidence="1">Cell membrane</location>
        <topology evidence="1">Multi-pass membrane protein</topology>
    </subcellularLocation>
</comment>
<evidence type="ECO:0000256" key="5">
    <source>
        <dbReference type="ARBA" id="ARBA00023136"/>
    </source>
</evidence>
<dbReference type="CDD" id="cd07247">
    <property type="entry name" value="SgaA_N_like"/>
    <property type="match status" value="1"/>
</dbReference>
<evidence type="ECO:0000256" key="1">
    <source>
        <dbReference type="ARBA" id="ARBA00004651"/>
    </source>
</evidence>
<evidence type="ECO:0000313" key="8">
    <source>
        <dbReference type="EMBL" id="MBB5477449.1"/>
    </source>
</evidence>
<keyword evidence="5 6" id="KW-0472">Membrane</keyword>
<dbReference type="Pfam" id="PF07690">
    <property type="entry name" value="MFS_1"/>
    <property type="match status" value="1"/>
</dbReference>